<organism evidence="1">
    <name type="scientific">Rhizophora mucronata</name>
    <name type="common">Asiatic mangrove</name>
    <dbReference type="NCBI Taxonomy" id="61149"/>
    <lineage>
        <taxon>Eukaryota</taxon>
        <taxon>Viridiplantae</taxon>
        <taxon>Streptophyta</taxon>
        <taxon>Embryophyta</taxon>
        <taxon>Tracheophyta</taxon>
        <taxon>Spermatophyta</taxon>
        <taxon>Magnoliopsida</taxon>
        <taxon>eudicotyledons</taxon>
        <taxon>Gunneridae</taxon>
        <taxon>Pentapetalae</taxon>
        <taxon>rosids</taxon>
        <taxon>fabids</taxon>
        <taxon>Malpighiales</taxon>
        <taxon>Rhizophoraceae</taxon>
        <taxon>Rhizophora</taxon>
    </lineage>
</organism>
<reference evidence="1" key="1">
    <citation type="submission" date="2018-02" db="EMBL/GenBank/DDBJ databases">
        <title>Rhizophora mucronata_Transcriptome.</title>
        <authorList>
            <person name="Meera S.P."/>
            <person name="Sreeshan A."/>
            <person name="Augustine A."/>
        </authorList>
    </citation>
    <scope>NUCLEOTIDE SEQUENCE</scope>
    <source>
        <tissue evidence="1">Leaf</tissue>
    </source>
</reference>
<accession>A0A2P2PVM8</accession>
<evidence type="ECO:0000313" key="1">
    <source>
        <dbReference type="EMBL" id="MBX58798.1"/>
    </source>
</evidence>
<dbReference type="AlphaFoldDB" id="A0A2P2PVM8"/>
<name>A0A2P2PVM8_RHIMU</name>
<proteinExistence type="predicted"/>
<dbReference type="EMBL" id="GGEC01078314">
    <property type="protein sequence ID" value="MBX58798.1"/>
    <property type="molecule type" value="Transcribed_RNA"/>
</dbReference>
<protein>
    <submittedName>
        <fullName evidence="1">Uncharacterized protein</fullName>
    </submittedName>
</protein>
<sequence>MACFHMIKCERVKNRKSISNCQKIISQLISEKSMKSIRSAATL</sequence>